<dbReference type="RefSeq" id="WP_218883706.1">
    <property type="nucleotide sequence ID" value="NZ_JACCFW010000001.1"/>
</dbReference>
<dbReference type="InterPro" id="IPR001509">
    <property type="entry name" value="Epimerase_deHydtase"/>
</dbReference>
<keyword evidence="3" id="KW-0413">Isomerase</keyword>
<evidence type="ECO:0000259" key="2">
    <source>
        <dbReference type="Pfam" id="PF01370"/>
    </source>
</evidence>
<protein>
    <submittedName>
        <fullName evidence="3">UDP-glucose 4-epimerase</fullName>
        <ecNumber evidence="3">5.1.3.2</ecNumber>
    </submittedName>
</protein>
<proteinExistence type="inferred from homology"/>
<dbReference type="InterPro" id="IPR036291">
    <property type="entry name" value="NAD(P)-bd_dom_sf"/>
</dbReference>
<reference evidence="3 4" key="1">
    <citation type="submission" date="2020-07" db="EMBL/GenBank/DDBJ databases">
        <title>Sequencing the genomes of 1000 actinobacteria strains.</title>
        <authorList>
            <person name="Klenk H.-P."/>
        </authorList>
    </citation>
    <scope>NUCLEOTIDE SEQUENCE [LARGE SCALE GENOMIC DNA]</scope>
    <source>
        <strain evidence="3 4">DSM 29531</strain>
    </source>
</reference>
<evidence type="ECO:0000313" key="3">
    <source>
        <dbReference type="EMBL" id="NYJ75549.1"/>
    </source>
</evidence>
<dbReference type="Proteomes" id="UP000571817">
    <property type="component" value="Unassembled WGS sequence"/>
</dbReference>
<dbReference type="EC" id="5.1.3.2" evidence="3"/>
<evidence type="ECO:0000256" key="1">
    <source>
        <dbReference type="ARBA" id="ARBA00007637"/>
    </source>
</evidence>
<dbReference type="GO" id="GO:0003978">
    <property type="term" value="F:UDP-glucose 4-epimerase activity"/>
    <property type="evidence" value="ECO:0007669"/>
    <property type="project" value="UniProtKB-EC"/>
</dbReference>
<keyword evidence="4" id="KW-1185">Reference proteome</keyword>
<gene>
    <name evidence="3" type="ORF">HNR15_002512</name>
</gene>
<organism evidence="3 4">
    <name type="scientific">Allobranchiibius huperziae</name>
    <dbReference type="NCBI Taxonomy" id="1874116"/>
    <lineage>
        <taxon>Bacteria</taxon>
        <taxon>Bacillati</taxon>
        <taxon>Actinomycetota</taxon>
        <taxon>Actinomycetes</taxon>
        <taxon>Micrococcales</taxon>
        <taxon>Dermacoccaceae</taxon>
        <taxon>Allobranchiibius</taxon>
    </lineage>
</organism>
<dbReference type="Gene3D" id="3.40.50.720">
    <property type="entry name" value="NAD(P)-binding Rossmann-like Domain"/>
    <property type="match status" value="1"/>
</dbReference>
<comment type="caution">
    <text evidence="3">The sequence shown here is derived from an EMBL/GenBank/DDBJ whole genome shotgun (WGS) entry which is preliminary data.</text>
</comment>
<dbReference type="Gene3D" id="3.90.25.10">
    <property type="entry name" value="UDP-galactose 4-epimerase, domain 1"/>
    <property type="match status" value="1"/>
</dbReference>
<dbReference type="AlphaFoldDB" id="A0A853DHW5"/>
<sequence length="307" mass="32336">MATILVTGGAGFIGSNFTRAALAAGHTVRVLDDLSTGLRDNLGDVQAEVVIGSLTDPEVLAGAVAGVEHIVHLGAIGSVPSSVQDPVRCNEVNVTGTVGLIEAARAAGVRHVVFFSSSAVYGANPATPIGERDWVRPMSPYGASKLSGEQYLLAAQQSYGLQTLVFRPFNVYGPGQRADHAYAAVIPAFLDATLAGRPLRIEGDGEQTRDFLFVATVCRVLLAAVERGVWHPEPVNLAYSTQTSINDLVSAIGRAAGAHPQVEHVPGRIGDVKHSRAANDTLLQLFPDIEPESLDEGLAATVTWWTN</sequence>
<evidence type="ECO:0000313" key="4">
    <source>
        <dbReference type="Proteomes" id="UP000571817"/>
    </source>
</evidence>
<dbReference type="SUPFAM" id="SSF51735">
    <property type="entry name" value="NAD(P)-binding Rossmann-fold domains"/>
    <property type="match status" value="1"/>
</dbReference>
<dbReference type="Pfam" id="PF01370">
    <property type="entry name" value="Epimerase"/>
    <property type="match status" value="1"/>
</dbReference>
<dbReference type="EMBL" id="JACCFW010000001">
    <property type="protein sequence ID" value="NYJ75549.1"/>
    <property type="molecule type" value="Genomic_DNA"/>
</dbReference>
<comment type="similarity">
    <text evidence="1">Belongs to the NAD(P)-dependent epimerase/dehydratase family.</text>
</comment>
<name>A0A853DHW5_9MICO</name>
<dbReference type="PANTHER" id="PTHR43000">
    <property type="entry name" value="DTDP-D-GLUCOSE 4,6-DEHYDRATASE-RELATED"/>
    <property type="match status" value="1"/>
</dbReference>
<feature type="domain" description="NAD-dependent epimerase/dehydratase" evidence="2">
    <location>
        <begin position="4"/>
        <end position="237"/>
    </location>
</feature>
<accession>A0A853DHW5</accession>